<dbReference type="EMBL" id="LWLN01000002">
    <property type="protein sequence ID" value="OLZ39291.1"/>
    <property type="molecule type" value="Genomic_DNA"/>
</dbReference>
<dbReference type="AlphaFoldDB" id="A0A1S8ARX4"/>
<gene>
    <name evidence="1" type="ORF">A6E15_18000</name>
</gene>
<reference evidence="2" key="1">
    <citation type="submission" date="2016-04" db="EMBL/GenBank/DDBJ databases">
        <authorList>
            <person name="Chen S.-C."/>
            <person name="Lai M.-C."/>
        </authorList>
    </citation>
    <scope>NUCLEOTIDE SEQUENCE [LARGE SCALE GENOMIC DNA]</scope>
    <source>
        <strain evidence="2">AB14</strain>
    </source>
</reference>
<comment type="caution">
    <text evidence="1">The sequence shown here is derived from an EMBL/GenBank/DDBJ whole genome shotgun (WGS) entry which is preliminary data.</text>
</comment>
<name>A0A1S8ARX4_9EURY</name>
<sequence>MHTDEKHGSIELVIRSMVVDLSFRQRGRSRRIQPNTSDVVRIRSDSSAQPIAIAIELQHRPLERDVFRVPLRCRLSITRVSPAVDCLATSFDTK</sequence>
<evidence type="ECO:0000313" key="2">
    <source>
        <dbReference type="Proteomes" id="UP000189370"/>
    </source>
</evidence>
<organism evidence="1 2">
    <name type="scientific">Natrinema saccharevitans</name>
    <dbReference type="NCBI Taxonomy" id="301967"/>
    <lineage>
        <taxon>Archaea</taxon>
        <taxon>Methanobacteriati</taxon>
        <taxon>Methanobacteriota</taxon>
        <taxon>Stenosarchaea group</taxon>
        <taxon>Halobacteria</taxon>
        <taxon>Halobacteriales</taxon>
        <taxon>Natrialbaceae</taxon>
        <taxon>Natrinema</taxon>
    </lineage>
</organism>
<protein>
    <submittedName>
        <fullName evidence="1">Uncharacterized protein</fullName>
    </submittedName>
</protein>
<accession>A0A1S8ARX4</accession>
<keyword evidence="2" id="KW-1185">Reference proteome</keyword>
<dbReference type="Proteomes" id="UP000189370">
    <property type="component" value="Unassembled WGS sequence"/>
</dbReference>
<evidence type="ECO:0000313" key="1">
    <source>
        <dbReference type="EMBL" id="OLZ39291.1"/>
    </source>
</evidence>
<proteinExistence type="predicted"/>